<dbReference type="OrthoDB" id="3640at2759"/>
<accession>A0A167KKS2</accession>
<evidence type="ECO:0008006" key="4">
    <source>
        <dbReference type="Google" id="ProtNLM"/>
    </source>
</evidence>
<keyword evidence="3" id="KW-1185">Reference proteome</keyword>
<sequence length="698" mass="76911">MEGSPAFENHLRRDELAANARVRTENQKDRLRERDLLERDDHDVERTYVKGMMKEKKEAEAAERIEARKKRDKERGRERRSKLDGRRDYMPGGDDSFAPPPVSSTSSDGTVRGDRGVSRRASVRAGKENVDYSFQYSIHDDVSTGQPIPPLTPDKTPEQGTDSGADTTPHYPPEPYMRGRSLDYDTPARRVGPRSGNPMPSPPEEGTPHELRDTRAMPTPQHDPPPPRNAPQWEHEEWVKRNGRKLPPRISALHGEYRIQGSSGSMDDNPFLVRGTPPTTASRSRDRYTDSPTASESALDPGAHVYRRASSTQRASSLPVESSSSGKSTPIAKTPVRGATDPATLPSMKRSPVGKAWDAVPGLKSPPLAGTGRALGPHRSDSVRRSNPSTPTTPDRRTAPTSTPPATVKGSAQRFASSKYAFPHEKSPYGKATEAGAPLISNSVDRSVIKPPENSALFDSSPGDLVKVPKVPFGAVAPQDPNYWRLPAHERAVQIQIPQLSGYPGAPRLRTVYLPPNYMSAFLEGIADNRRAGLESMALLLAELDTETDSYSVTTLLFPPQNCHRQFARIADESAVESYRKRMEATVVGVLHWSFAGNKNAVNSFTGWDLHVLYKYQSVVPETVGVAVTSRPEDAGKAVHLMRSLSAAAMHEISHCDEQAPYHFHGDVDEVFESRPRGNLEHVHVNDGLHLHVADMRL</sequence>
<dbReference type="PANTHER" id="PTHR12947">
    <property type="entry name" value="AMSH-LIKE PROTEASE"/>
    <property type="match status" value="1"/>
</dbReference>
<dbReference type="GO" id="GO:0005768">
    <property type="term" value="C:endosome"/>
    <property type="evidence" value="ECO:0007669"/>
    <property type="project" value="TreeGrafter"/>
</dbReference>
<dbReference type="AlphaFoldDB" id="A0A167KKS2"/>
<evidence type="ECO:0000256" key="1">
    <source>
        <dbReference type="SAM" id="MobiDB-lite"/>
    </source>
</evidence>
<protein>
    <recommendedName>
        <fullName evidence="4">MPN domain-containing protein</fullName>
    </recommendedName>
</protein>
<dbReference type="Proteomes" id="UP000076738">
    <property type="component" value="Unassembled WGS sequence"/>
</dbReference>
<dbReference type="GO" id="GO:0061578">
    <property type="term" value="F:K63-linked deubiquitinase activity"/>
    <property type="evidence" value="ECO:0007669"/>
    <property type="project" value="TreeGrafter"/>
</dbReference>
<dbReference type="PANTHER" id="PTHR12947:SF13">
    <property type="entry name" value="FI19924P1"/>
    <property type="match status" value="1"/>
</dbReference>
<name>A0A167KKS2_CALVF</name>
<feature type="compositionally biased region" description="Basic and acidic residues" evidence="1">
    <location>
        <begin position="206"/>
        <end position="215"/>
    </location>
</feature>
<dbReference type="EMBL" id="KV417293">
    <property type="protein sequence ID" value="KZO94745.1"/>
    <property type="molecule type" value="Genomic_DNA"/>
</dbReference>
<evidence type="ECO:0000313" key="3">
    <source>
        <dbReference type="Proteomes" id="UP000076738"/>
    </source>
</evidence>
<dbReference type="STRING" id="1330018.A0A167KKS2"/>
<feature type="compositionally biased region" description="Polar residues" evidence="1">
    <location>
        <begin position="309"/>
        <end position="328"/>
    </location>
</feature>
<feature type="region of interest" description="Disordered" evidence="1">
    <location>
        <begin position="1"/>
        <end position="414"/>
    </location>
</feature>
<reference evidence="2 3" key="1">
    <citation type="journal article" date="2016" name="Mol. Biol. Evol.">
        <title>Comparative Genomics of Early-Diverging Mushroom-Forming Fungi Provides Insights into the Origins of Lignocellulose Decay Capabilities.</title>
        <authorList>
            <person name="Nagy L.G."/>
            <person name="Riley R."/>
            <person name="Tritt A."/>
            <person name="Adam C."/>
            <person name="Daum C."/>
            <person name="Floudas D."/>
            <person name="Sun H."/>
            <person name="Yadav J.S."/>
            <person name="Pangilinan J."/>
            <person name="Larsson K.H."/>
            <person name="Matsuura K."/>
            <person name="Barry K."/>
            <person name="Labutti K."/>
            <person name="Kuo R."/>
            <person name="Ohm R.A."/>
            <person name="Bhattacharya S.S."/>
            <person name="Shirouzu T."/>
            <person name="Yoshinaga Y."/>
            <person name="Martin F.M."/>
            <person name="Grigoriev I.V."/>
            <person name="Hibbett D.S."/>
        </authorList>
    </citation>
    <scope>NUCLEOTIDE SEQUENCE [LARGE SCALE GENOMIC DNA]</scope>
    <source>
        <strain evidence="2 3">TUFC12733</strain>
    </source>
</reference>
<evidence type="ECO:0000313" key="2">
    <source>
        <dbReference type="EMBL" id="KZO94745.1"/>
    </source>
</evidence>
<proteinExistence type="predicted"/>
<organism evidence="2 3">
    <name type="scientific">Calocera viscosa (strain TUFC12733)</name>
    <dbReference type="NCBI Taxonomy" id="1330018"/>
    <lineage>
        <taxon>Eukaryota</taxon>
        <taxon>Fungi</taxon>
        <taxon>Dikarya</taxon>
        <taxon>Basidiomycota</taxon>
        <taxon>Agaricomycotina</taxon>
        <taxon>Dacrymycetes</taxon>
        <taxon>Dacrymycetales</taxon>
        <taxon>Dacrymycetaceae</taxon>
        <taxon>Calocera</taxon>
    </lineage>
</organism>
<gene>
    <name evidence="2" type="ORF">CALVIDRAFT_199895</name>
</gene>
<feature type="compositionally biased region" description="Low complexity" evidence="1">
    <location>
        <begin position="388"/>
        <end position="407"/>
    </location>
</feature>
<feature type="compositionally biased region" description="Basic and acidic residues" evidence="1">
    <location>
        <begin position="9"/>
        <end position="66"/>
    </location>
</feature>
<dbReference type="GO" id="GO:0016020">
    <property type="term" value="C:membrane"/>
    <property type="evidence" value="ECO:0007669"/>
    <property type="project" value="TreeGrafter"/>
</dbReference>
<dbReference type="GO" id="GO:0070536">
    <property type="term" value="P:protein K63-linked deubiquitination"/>
    <property type="evidence" value="ECO:0007669"/>
    <property type="project" value="TreeGrafter"/>
</dbReference>
<feature type="compositionally biased region" description="Basic and acidic residues" evidence="1">
    <location>
        <begin position="73"/>
        <end position="89"/>
    </location>
</feature>
<dbReference type="Gene3D" id="3.40.140.10">
    <property type="entry name" value="Cytidine Deaminase, domain 2"/>
    <property type="match status" value="1"/>
</dbReference>